<dbReference type="OrthoDB" id="424012at2759"/>
<evidence type="ECO:0000259" key="11">
    <source>
        <dbReference type="Pfam" id="PF00850"/>
    </source>
</evidence>
<accession>A0A8H7RAB6</accession>
<keyword evidence="13" id="KW-1185">Reference proteome</keyword>
<dbReference type="PANTHER" id="PTHR10625">
    <property type="entry name" value="HISTONE DEACETYLASE HDAC1-RELATED"/>
    <property type="match status" value="1"/>
</dbReference>
<evidence type="ECO:0000313" key="13">
    <source>
        <dbReference type="Proteomes" id="UP000650833"/>
    </source>
</evidence>
<evidence type="ECO:0000256" key="6">
    <source>
        <dbReference type="ARBA" id="ARBA00022853"/>
    </source>
</evidence>
<keyword evidence="4" id="KW-0678">Repressor</keyword>
<gene>
    <name evidence="12" type="ORF">INT46_004400</name>
</gene>
<dbReference type="GO" id="GO:0040029">
    <property type="term" value="P:epigenetic regulation of gene expression"/>
    <property type="evidence" value="ECO:0007669"/>
    <property type="project" value="TreeGrafter"/>
</dbReference>
<dbReference type="InterPro" id="IPR037138">
    <property type="entry name" value="His_deacetylse_dom_sf"/>
</dbReference>
<evidence type="ECO:0000256" key="10">
    <source>
        <dbReference type="SAM" id="MobiDB-lite"/>
    </source>
</evidence>
<dbReference type="Proteomes" id="UP000650833">
    <property type="component" value="Unassembled WGS sequence"/>
</dbReference>
<dbReference type="InterPro" id="IPR000286">
    <property type="entry name" value="HDACs"/>
</dbReference>
<sequence>MMVPSTSNHSPQPPPSSSSIQTTTTNLNYLLMTPMNNINNQQKENYHHHQPLQNIKRKSEILPLKEELIENNDTKKFKNMHGNSDFNENKYDKCTLTMGDYYKRVGDQVIAFKVEQNRYFYARIVDLAPTYILVHYEGWPPDQASWIDYNGIVSDCDTVSFGPKGKESKLSWADFKNFYYSAAGFESRKNTGLVTDVQMNLHHCPCESERMIHPERPERLTSIFDSLHAKRLLRYFRRIHAREVTSNELLRVHTFSHVRNYYPLLSNTTQEQKPIKITSIAALLNYSPPSSPILKPTSYGVGGGGPVIKIEPSLQQQQASPSALFNPPELLYKMDCGQLGISVDTTYHPDYSRTAAKISAGGLIEIADTIVRGELKNGFALIRPPGHHAENDAAMGYCFYNNVAVAVSAIMEKYPTKIKKILIIDWDIHHGNGTQKIFYDNPNVLYISVHRWEHGKFYPFSGAPDECGQSEGLGFNINIALNESKDKPKAMGDTEFIAAFYHLLIPIARQFKPDMVFVSAGFDAAEGHPENLGGYNVSPKGFSLMTKIVCDLANELCNDRLVLSLEGGYELESLANSATASMAQLLSNNTSFKHSLNGIKPNLGAIESFRTIVDIQKKYWKCLPTQSNFKFQLPYEWKAKDSIMNRPKRDVKKPSSTLIIEGY</sequence>
<feature type="region of interest" description="Disordered" evidence="10">
    <location>
        <begin position="1"/>
        <end position="22"/>
    </location>
</feature>
<keyword evidence="7" id="KW-0805">Transcription regulation</keyword>
<comment type="similarity">
    <text evidence="2">Belongs to the histone deacetylase family. HD type 2 subfamily.</text>
</comment>
<evidence type="ECO:0000256" key="2">
    <source>
        <dbReference type="ARBA" id="ARBA00007738"/>
    </source>
</evidence>
<dbReference type="GO" id="GO:0141221">
    <property type="term" value="F:histone deacetylase activity, hydrolytic mechanism"/>
    <property type="evidence" value="ECO:0007669"/>
    <property type="project" value="UniProtKB-EC"/>
</dbReference>
<evidence type="ECO:0000256" key="5">
    <source>
        <dbReference type="ARBA" id="ARBA00022801"/>
    </source>
</evidence>
<feature type="domain" description="Histone deacetylase" evidence="11">
    <location>
        <begin position="213"/>
        <end position="584"/>
    </location>
</feature>
<evidence type="ECO:0000256" key="9">
    <source>
        <dbReference type="ARBA" id="ARBA00023242"/>
    </source>
</evidence>
<protein>
    <recommendedName>
        <fullName evidence="3">histone deacetylase</fullName>
        <ecNumber evidence="3">3.5.1.98</ecNumber>
    </recommendedName>
</protein>
<dbReference type="PANTHER" id="PTHR10625:SF5">
    <property type="entry name" value="HISTONE DEACETYLASE"/>
    <property type="match status" value="1"/>
</dbReference>
<comment type="subcellular location">
    <subcellularLocation>
        <location evidence="1">Nucleus</location>
    </subcellularLocation>
</comment>
<feature type="compositionally biased region" description="Low complexity" evidence="10">
    <location>
        <begin position="1"/>
        <end position="10"/>
    </location>
</feature>
<dbReference type="EC" id="3.5.1.98" evidence="3"/>
<organism evidence="12 13">
    <name type="scientific">Mucor plumbeus</name>
    <dbReference type="NCBI Taxonomy" id="97098"/>
    <lineage>
        <taxon>Eukaryota</taxon>
        <taxon>Fungi</taxon>
        <taxon>Fungi incertae sedis</taxon>
        <taxon>Mucoromycota</taxon>
        <taxon>Mucoromycotina</taxon>
        <taxon>Mucoromycetes</taxon>
        <taxon>Mucorales</taxon>
        <taxon>Mucorineae</taxon>
        <taxon>Mucoraceae</taxon>
        <taxon>Mucor</taxon>
    </lineage>
</organism>
<evidence type="ECO:0000256" key="1">
    <source>
        <dbReference type="ARBA" id="ARBA00004123"/>
    </source>
</evidence>
<evidence type="ECO:0000256" key="8">
    <source>
        <dbReference type="ARBA" id="ARBA00023163"/>
    </source>
</evidence>
<keyword evidence="5" id="KW-0378">Hydrolase</keyword>
<evidence type="ECO:0000256" key="4">
    <source>
        <dbReference type="ARBA" id="ARBA00022491"/>
    </source>
</evidence>
<dbReference type="SUPFAM" id="SSF52768">
    <property type="entry name" value="Arginase/deacetylase"/>
    <property type="match status" value="1"/>
</dbReference>
<dbReference type="PRINTS" id="PR01270">
    <property type="entry name" value="HDASUPER"/>
</dbReference>
<name>A0A8H7RAB6_9FUNG</name>
<dbReference type="Pfam" id="PF00850">
    <property type="entry name" value="Hist_deacetyl"/>
    <property type="match status" value="1"/>
</dbReference>
<evidence type="ECO:0000256" key="3">
    <source>
        <dbReference type="ARBA" id="ARBA00012111"/>
    </source>
</evidence>
<proteinExistence type="inferred from homology"/>
<evidence type="ECO:0000256" key="7">
    <source>
        <dbReference type="ARBA" id="ARBA00023015"/>
    </source>
</evidence>
<dbReference type="GO" id="GO:0000118">
    <property type="term" value="C:histone deacetylase complex"/>
    <property type="evidence" value="ECO:0007669"/>
    <property type="project" value="TreeGrafter"/>
</dbReference>
<comment type="caution">
    <text evidence="12">The sequence shown here is derived from an EMBL/GenBank/DDBJ whole genome shotgun (WGS) entry which is preliminary data.</text>
</comment>
<dbReference type="AlphaFoldDB" id="A0A8H7RAB6"/>
<keyword evidence="8" id="KW-0804">Transcription</keyword>
<dbReference type="Gene3D" id="3.40.800.20">
    <property type="entry name" value="Histone deacetylase domain"/>
    <property type="match status" value="2"/>
</dbReference>
<keyword evidence="6" id="KW-0156">Chromatin regulator</keyword>
<dbReference type="InterPro" id="IPR023801">
    <property type="entry name" value="His_deacetylse_dom"/>
</dbReference>
<evidence type="ECO:0000313" key="12">
    <source>
        <dbReference type="EMBL" id="KAG2207304.1"/>
    </source>
</evidence>
<dbReference type="EMBL" id="JAEPRC010000131">
    <property type="protein sequence ID" value="KAG2207304.1"/>
    <property type="molecule type" value="Genomic_DNA"/>
</dbReference>
<reference evidence="12" key="1">
    <citation type="submission" date="2020-12" db="EMBL/GenBank/DDBJ databases">
        <title>Metabolic potential, ecology and presence of endohyphal bacteria is reflected in genomic diversity of Mucoromycotina.</title>
        <authorList>
            <person name="Muszewska A."/>
            <person name="Okrasinska A."/>
            <person name="Steczkiewicz K."/>
            <person name="Drgas O."/>
            <person name="Orlowska M."/>
            <person name="Perlinska-Lenart U."/>
            <person name="Aleksandrzak-Piekarczyk T."/>
            <person name="Szatraj K."/>
            <person name="Zielenkiewicz U."/>
            <person name="Pilsyk S."/>
            <person name="Malc E."/>
            <person name="Mieczkowski P."/>
            <person name="Kruszewska J.S."/>
            <person name="Biernat P."/>
            <person name="Pawlowska J."/>
        </authorList>
    </citation>
    <scope>NUCLEOTIDE SEQUENCE</scope>
    <source>
        <strain evidence="12">CBS 226.32</strain>
    </source>
</reference>
<keyword evidence="9" id="KW-0539">Nucleus</keyword>
<dbReference type="InterPro" id="IPR023696">
    <property type="entry name" value="Ureohydrolase_dom_sf"/>
</dbReference>